<evidence type="ECO:0000256" key="3">
    <source>
        <dbReference type="ARBA" id="ARBA00022692"/>
    </source>
</evidence>
<comment type="cofactor">
    <cofactor evidence="8">
        <name>heme</name>
        <dbReference type="ChEBI" id="CHEBI:30413"/>
    </cofactor>
    <text evidence="8">The heme is bound between the two transmembrane subunits.</text>
</comment>
<feature type="transmembrane region" description="Helical" evidence="9">
    <location>
        <begin position="103"/>
        <end position="124"/>
    </location>
</feature>
<evidence type="ECO:0000256" key="8">
    <source>
        <dbReference type="PIRSR" id="PIRSR000178-1"/>
    </source>
</evidence>
<dbReference type="InterPro" id="IPR000701">
    <property type="entry name" value="SuccDH_FuR_B_TM-su"/>
</dbReference>
<evidence type="ECO:0000313" key="11">
    <source>
        <dbReference type="EMBL" id="ART65143.1"/>
    </source>
</evidence>
<sequence>MYNRPMSPHITIYASQSSSLASIWHRISGIFLALLVVLSFICMQLLIHTNSSKGLLIFELIYNFLLLFYNITYLVFLFCLFYHTFTGLKHVLWDLGFFLNSRFSFIFLLVISFCICLIILLLIFT</sequence>
<feature type="transmembrane region" description="Helical" evidence="9">
    <location>
        <begin position="60"/>
        <end position="83"/>
    </location>
</feature>
<evidence type="ECO:0000256" key="1">
    <source>
        <dbReference type="ARBA" id="ARBA00004370"/>
    </source>
</evidence>
<dbReference type="EMBL" id="KY009863">
    <property type="protein sequence ID" value="ART65143.1"/>
    <property type="molecule type" value="Genomic_DNA"/>
</dbReference>
<dbReference type="Pfam" id="PF01127">
    <property type="entry name" value="Sdh_cyt"/>
    <property type="match status" value="1"/>
</dbReference>
<dbReference type="PANTHER" id="PTHR10978:SF5">
    <property type="entry name" value="SUCCINATE DEHYDROGENASE CYTOCHROME B560 SUBUNIT, MITOCHONDRIAL"/>
    <property type="match status" value="1"/>
</dbReference>
<dbReference type="GO" id="GO:0046872">
    <property type="term" value="F:metal ion binding"/>
    <property type="evidence" value="ECO:0007669"/>
    <property type="project" value="UniProtKB-KW"/>
</dbReference>
<evidence type="ECO:0000256" key="7">
    <source>
        <dbReference type="ARBA" id="ARBA00023136"/>
    </source>
</evidence>
<dbReference type="SUPFAM" id="SSF81343">
    <property type="entry name" value="Fumarate reductase respiratory complex transmembrane subunits"/>
    <property type="match status" value="1"/>
</dbReference>
<geneLocation type="mitochondrion" evidence="10"/>
<keyword evidence="4 8" id="KW-0479">Metal-binding</keyword>
<evidence type="ECO:0000256" key="2">
    <source>
        <dbReference type="ARBA" id="ARBA00022617"/>
    </source>
</evidence>
<dbReference type="EMBL" id="KX980031">
    <property type="protein sequence ID" value="ARJ60474.1"/>
    <property type="molecule type" value="Genomic_DNA"/>
</dbReference>
<feature type="binding site" description="axial binding residue" evidence="8">
    <location>
        <position position="83"/>
    </location>
    <ligand>
        <name>heme</name>
        <dbReference type="ChEBI" id="CHEBI:30413"/>
        <note>ligand shared with second transmembrane subunit</note>
    </ligand>
    <ligandPart>
        <name>Fe</name>
        <dbReference type="ChEBI" id="CHEBI:18248"/>
    </ligandPart>
</feature>
<evidence type="ECO:0000256" key="6">
    <source>
        <dbReference type="ARBA" id="ARBA00023004"/>
    </source>
</evidence>
<evidence type="ECO:0000256" key="4">
    <source>
        <dbReference type="ARBA" id="ARBA00022723"/>
    </source>
</evidence>
<keyword evidence="6 8" id="KW-0408">Iron</keyword>
<dbReference type="GO" id="GO:0009055">
    <property type="term" value="F:electron transfer activity"/>
    <property type="evidence" value="ECO:0007669"/>
    <property type="project" value="InterPro"/>
</dbReference>
<reference evidence="11" key="1">
    <citation type="submission" date="2016-10" db="EMBL/GenBank/DDBJ databases">
        <title>Early insights into the genome sequencing of Gracilaria changii (Rhodophyta, Gracilariales).</title>
        <authorList>
            <person name="Ho C.-L."/>
        </authorList>
    </citation>
    <scope>NUCLEOTIDE SEQUENCE</scope>
</reference>
<dbReference type="GO" id="GO:0006121">
    <property type="term" value="P:mitochondrial electron transport, succinate to ubiquinone"/>
    <property type="evidence" value="ECO:0007669"/>
    <property type="project" value="TreeGrafter"/>
</dbReference>
<organism evidence="10">
    <name type="scientific">Gracilaria firma</name>
    <dbReference type="NCBI Taxonomy" id="2510791"/>
    <lineage>
        <taxon>Eukaryota</taxon>
        <taxon>Rhodophyta</taxon>
        <taxon>Florideophyceae</taxon>
        <taxon>Rhodymeniophycidae</taxon>
        <taxon>Gracilariales</taxon>
        <taxon>Gracilariaceae</taxon>
        <taxon>Gracilaria</taxon>
    </lineage>
</organism>
<keyword evidence="10" id="KW-0496">Mitochondrion</keyword>
<accession>A0A1W6C6Z6</accession>
<dbReference type="GO" id="GO:0006099">
    <property type="term" value="P:tricarboxylic acid cycle"/>
    <property type="evidence" value="ECO:0007669"/>
    <property type="project" value="InterPro"/>
</dbReference>
<evidence type="ECO:0000256" key="9">
    <source>
        <dbReference type="SAM" id="Phobius"/>
    </source>
</evidence>
<dbReference type="Gene3D" id="1.20.1300.10">
    <property type="entry name" value="Fumarate reductase/succinate dehydrogenase, transmembrane subunit"/>
    <property type="match status" value="1"/>
</dbReference>
<dbReference type="GO" id="GO:0016020">
    <property type="term" value="C:membrane"/>
    <property type="evidence" value="ECO:0007669"/>
    <property type="project" value="UniProtKB-SubCell"/>
</dbReference>
<feature type="transmembrane region" description="Helical" evidence="9">
    <location>
        <begin position="23"/>
        <end position="48"/>
    </location>
</feature>
<reference evidence="10" key="2">
    <citation type="journal article" date="2017" name="J. Appl. Phycol.">
        <title>Phylogenetic relationship of Gracilaria changii with its congeners (Rhodophyta: Gracilariaceae) based on complete mitochondrial genome.</title>
        <authorList>
            <person name="Song S.-L."/>
            <person name="Yong H.-S."/>
            <person name="Lim P.-E."/>
            <person name="Phang S.-M."/>
        </authorList>
    </citation>
    <scope>NUCLEOTIDE SEQUENCE</scope>
    <source>
        <strain evidence="10">GC2</strain>
    </source>
</reference>
<dbReference type="InterPro" id="IPR034804">
    <property type="entry name" value="SQR/QFR_C/D"/>
</dbReference>
<keyword evidence="7 9" id="KW-0472">Membrane</keyword>
<dbReference type="PIRSF" id="PIRSF000178">
    <property type="entry name" value="SDH_cyt_b560"/>
    <property type="match status" value="1"/>
</dbReference>
<gene>
    <name evidence="11" type="primary">sdhC</name>
</gene>
<name>A0A1W6C6Z6_9FLOR</name>
<keyword evidence="5 9" id="KW-1133">Transmembrane helix</keyword>
<proteinExistence type="predicted"/>
<dbReference type="InterPro" id="IPR014314">
    <property type="entry name" value="Succ_DH_cytb556"/>
</dbReference>
<keyword evidence="3 9" id="KW-0812">Transmembrane</keyword>
<evidence type="ECO:0000313" key="10">
    <source>
        <dbReference type="EMBL" id="ARJ60474.1"/>
    </source>
</evidence>
<protein>
    <submittedName>
        <fullName evidence="10">SdhC</fullName>
    </submittedName>
</protein>
<evidence type="ECO:0000256" key="5">
    <source>
        <dbReference type="ARBA" id="ARBA00022989"/>
    </source>
</evidence>
<dbReference type="NCBIfam" id="TIGR02970">
    <property type="entry name" value="succ_dehyd_cytB"/>
    <property type="match status" value="1"/>
</dbReference>
<dbReference type="PANTHER" id="PTHR10978">
    <property type="entry name" value="SUCCINATE DEHYDROGENASE CYTOCHROME B560 SUBUNIT"/>
    <property type="match status" value="1"/>
</dbReference>
<comment type="subcellular location">
    <subcellularLocation>
        <location evidence="1">Membrane</location>
    </subcellularLocation>
</comment>
<keyword evidence="2 8" id="KW-0349">Heme</keyword>
<dbReference type="AlphaFoldDB" id="A0A1W6C6Z6"/>
<dbReference type="GO" id="GO:0005739">
    <property type="term" value="C:mitochondrion"/>
    <property type="evidence" value="ECO:0007669"/>
    <property type="project" value="GOC"/>
</dbReference>